<feature type="compositionally biased region" description="Polar residues" evidence="1">
    <location>
        <begin position="369"/>
        <end position="378"/>
    </location>
</feature>
<feature type="region of interest" description="Disordered" evidence="1">
    <location>
        <begin position="519"/>
        <end position="642"/>
    </location>
</feature>
<feature type="compositionally biased region" description="Basic and acidic residues" evidence="1">
    <location>
        <begin position="547"/>
        <end position="556"/>
    </location>
</feature>
<dbReference type="EMBL" id="JAPQKR010000015">
    <property type="protein sequence ID" value="KAJ5195623.1"/>
    <property type="molecule type" value="Genomic_DNA"/>
</dbReference>
<organism evidence="2 3">
    <name type="scientific">Penicillium cinerascens</name>
    <dbReference type="NCBI Taxonomy" id="70096"/>
    <lineage>
        <taxon>Eukaryota</taxon>
        <taxon>Fungi</taxon>
        <taxon>Dikarya</taxon>
        <taxon>Ascomycota</taxon>
        <taxon>Pezizomycotina</taxon>
        <taxon>Eurotiomycetes</taxon>
        <taxon>Eurotiomycetidae</taxon>
        <taxon>Eurotiales</taxon>
        <taxon>Aspergillaceae</taxon>
        <taxon>Penicillium</taxon>
    </lineage>
</organism>
<proteinExistence type="predicted"/>
<sequence length="1237" mass="136804">MMANHPTLRHQCDPDVTLDVMTLQPSPAAIAMSFAASFYRDAQACKGTQELARVHRAYRDKILALNKLAANIAAAFRPLLRNSLPPSDDNGNDARQWDEFDALAQKFQNSRDRESQHLRHQSGIIAIWGPDIFQHYGWQALPLDLMRKLHDLALLISRWEDVVHLLNSRMLARHELSVLRGNNYAHRIGQHSTGSKVQDPWSPVERKDILAALDWARQKAASAEAREHIQNLKDSTRSINGTPIKDFWLKRDRYGMVIPVMADDALSHAVLSDRPAKRLKLSTTGAFRPLFPDVPGTPTPLGYQSLSRTRDTSRDVSSRSTSVGFGEEHGIDDDTDNSEGGPHAGVGSVGSFDSTGLRTKEGDHDQEQSTRTVDSQASESEDGHGEKATGAGEEPVRRQMETEAEGQTAKGDVTAGKEADREGVDERGTEEEEIEEVETDVETDGASGRGSGKDDFGETGMAGEVTEQETLRPHVERQQAKGAERFRNAMRAGGTGTVMIVVAESPLYEAENGKVAQGQVNTSQANDVPGVNATSTAGDVEGGPDLEAERMEVEVHAEEEDEEGGREIPDEWDKDELLGIELESETETEMRKVREGVEGDEEAEVREEEEEGEDEEDEANRGSAEAHIQLSDASKAIGPVSSTDTSMNLTALTAQEGSKQFASDVLPHGGTNAAQIREADGSSLKRNANNRAATSRGARQGTDPETLRNGGDSTRILASSAQISRSSTLFQHNRADVESASAIQTRQDLYGNSESDLFTVVFPRTPVESEFRLQEIPSEVNTGVNSSHSSARAPNPSTAFFLNSTDSEQCPTPVPASFETDRLPHNTGGTQTESHTLSGTLLESIQSRHSTTVQRLVQEASRPHPEPSIMHQRRLQLDWLRPQRWASIYAEPEDLLGKSSASSEEADIWYLSWDRFRRYADSGYVFRCPVVVKQTFLDSGMYNLEEYMEMLWQRFPEQSVDVQNSQTGVCSPMTIPDYCLAVSKLDLTSSDAIAPVSNAINLGRIARADEPLLTRLTRFRLLSTLIDRANGMIGKRLHGKPADIENYLHFNLFAFSGAFSRSQMDFSVGTWVRCLLGRQVWMIAPNMDADDWQSFAEKGCHWSPRGKGRIVILEQDDVLLMPPALRVVHSVFTPEPCLLEGGVLWDECCIPEILEGLAWIAKNQTCTNEAISNPLPELINTLEQWFDENHAHLLEEQQVSQYQDAIKAGIATLRALSYDCYNGYKAPGSCRCMRHER</sequence>
<dbReference type="GeneID" id="83183424"/>
<feature type="compositionally biased region" description="Acidic residues" evidence="1">
    <location>
        <begin position="428"/>
        <end position="443"/>
    </location>
</feature>
<feature type="compositionally biased region" description="Polar residues" evidence="1">
    <location>
        <begin position="827"/>
        <end position="837"/>
    </location>
</feature>
<gene>
    <name evidence="2" type="ORF">N7498_009061</name>
</gene>
<keyword evidence="3" id="KW-1185">Reference proteome</keyword>
<feature type="compositionally biased region" description="Basic and acidic residues" evidence="1">
    <location>
        <begin position="358"/>
        <end position="368"/>
    </location>
</feature>
<dbReference type="AlphaFoldDB" id="A0A9W9MB98"/>
<reference evidence="2" key="2">
    <citation type="journal article" date="2023" name="IMA Fungus">
        <title>Comparative genomic study of the Penicillium genus elucidates a diverse pangenome and 15 lateral gene transfer events.</title>
        <authorList>
            <person name="Petersen C."/>
            <person name="Sorensen T."/>
            <person name="Nielsen M.R."/>
            <person name="Sondergaard T.E."/>
            <person name="Sorensen J.L."/>
            <person name="Fitzpatrick D.A."/>
            <person name="Frisvad J.C."/>
            <person name="Nielsen K.L."/>
        </authorList>
    </citation>
    <scope>NUCLEOTIDE SEQUENCE</scope>
    <source>
        <strain evidence="2">IBT 15544</strain>
    </source>
</reference>
<feature type="compositionally biased region" description="Basic and acidic residues" evidence="1">
    <location>
        <begin position="415"/>
        <end position="427"/>
    </location>
</feature>
<evidence type="ECO:0000313" key="3">
    <source>
        <dbReference type="Proteomes" id="UP001150904"/>
    </source>
</evidence>
<feature type="compositionally biased region" description="Polar residues" evidence="1">
    <location>
        <begin position="684"/>
        <end position="693"/>
    </location>
</feature>
<feature type="compositionally biased region" description="Basic and acidic residues" evidence="1">
    <location>
        <begin position="588"/>
        <end position="597"/>
    </location>
</feature>
<name>A0A9W9MB98_9EURO</name>
<feature type="compositionally biased region" description="Acidic residues" evidence="1">
    <location>
        <begin position="598"/>
        <end position="618"/>
    </location>
</feature>
<dbReference type="OrthoDB" id="4588818at2759"/>
<feature type="compositionally biased region" description="Basic and acidic residues" evidence="1">
    <location>
        <begin position="308"/>
        <end position="317"/>
    </location>
</feature>
<protein>
    <submittedName>
        <fullName evidence="2">Uncharacterized protein</fullName>
    </submittedName>
</protein>
<dbReference type="RefSeq" id="XP_058306111.1">
    <property type="nucleotide sequence ID" value="XM_058456123.1"/>
</dbReference>
<feature type="region of interest" description="Disordered" evidence="1">
    <location>
        <begin position="676"/>
        <end position="712"/>
    </location>
</feature>
<reference evidence="2" key="1">
    <citation type="submission" date="2022-12" db="EMBL/GenBank/DDBJ databases">
        <authorList>
            <person name="Petersen C."/>
        </authorList>
    </citation>
    <scope>NUCLEOTIDE SEQUENCE</scope>
    <source>
        <strain evidence="2">IBT 15544</strain>
    </source>
</reference>
<feature type="compositionally biased region" description="Basic and acidic residues" evidence="1">
    <location>
        <begin position="469"/>
        <end position="480"/>
    </location>
</feature>
<evidence type="ECO:0000313" key="2">
    <source>
        <dbReference type="EMBL" id="KAJ5195623.1"/>
    </source>
</evidence>
<feature type="region of interest" description="Disordered" evidence="1">
    <location>
        <begin position="286"/>
        <end position="480"/>
    </location>
</feature>
<feature type="compositionally biased region" description="Polar residues" evidence="1">
    <location>
        <begin position="781"/>
        <end position="810"/>
    </location>
</feature>
<feature type="compositionally biased region" description="Basic and acidic residues" evidence="1">
    <location>
        <begin position="565"/>
        <end position="577"/>
    </location>
</feature>
<feature type="compositionally biased region" description="Polar residues" evidence="1">
    <location>
        <begin position="519"/>
        <end position="537"/>
    </location>
</feature>
<evidence type="ECO:0000256" key="1">
    <source>
        <dbReference type="SAM" id="MobiDB-lite"/>
    </source>
</evidence>
<dbReference type="Proteomes" id="UP001150904">
    <property type="component" value="Unassembled WGS sequence"/>
</dbReference>
<comment type="caution">
    <text evidence="2">The sequence shown here is derived from an EMBL/GenBank/DDBJ whole genome shotgun (WGS) entry which is preliminary data.</text>
</comment>
<feature type="region of interest" description="Disordered" evidence="1">
    <location>
        <begin position="781"/>
        <end position="837"/>
    </location>
</feature>
<accession>A0A9W9MB98</accession>